<evidence type="ECO:0000256" key="11">
    <source>
        <dbReference type="ARBA" id="ARBA00074143"/>
    </source>
</evidence>
<dbReference type="SMART" id="SM00630">
    <property type="entry name" value="Sema"/>
    <property type="match status" value="1"/>
</dbReference>
<dbReference type="GO" id="GO:0007411">
    <property type="term" value="P:axon guidance"/>
    <property type="evidence" value="ECO:0000318"/>
    <property type="project" value="GO_Central"/>
</dbReference>
<feature type="domain" description="Sema" evidence="15">
    <location>
        <begin position="1"/>
        <end position="463"/>
    </location>
</feature>
<keyword evidence="6" id="KW-0524">Neurogenesis</keyword>
<feature type="compositionally biased region" description="Low complexity" evidence="13">
    <location>
        <begin position="937"/>
        <end position="954"/>
    </location>
</feature>
<comment type="similarity">
    <text evidence="2">Belongs to the semaphorin family.</text>
</comment>
<dbReference type="OrthoDB" id="9988752at2759"/>
<dbReference type="Pfam" id="PF01437">
    <property type="entry name" value="PSI"/>
    <property type="match status" value="1"/>
</dbReference>
<evidence type="ECO:0000256" key="7">
    <source>
        <dbReference type="ARBA" id="ARBA00022989"/>
    </source>
</evidence>
<gene>
    <name evidence="16" type="primary">WBGene00098145</name>
</gene>
<dbReference type="PANTHER" id="PTHR11036:SF127">
    <property type="entry name" value="SEMAPHORIN-1A"/>
    <property type="match status" value="1"/>
</dbReference>
<feature type="region of interest" description="Disordered" evidence="13">
    <location>
        <begin position="324"/>
        <end position="351"/>
    </location>
</feature>
<accession>A0A2A6BN57</accession>
<dbReference type="InterPro" id="IPR036352">
    <property type="entry name" value="Semap_dom_sf"/>
</dbReference>
<dbReference type="GO" id="GO:0071526">
    <property type="term" value="P:semaphorin-plexin signaling pathway"/>
    <property type="evidence" value="ECO:0000318"/>
    <property type="project" value="GO_Central"/>
</dbReference>
<keyword evidence="5" id="KW-0221">Differentiation</keyword>
<feature type="region of interest" description="Disordered" evidence="13">
    <location>
        <begin position="894"/>
        <end position="916"/>
    </location>
</feature>
<feature type="compositionally biased region" description="Basic and acidic residues" evidence="13">
    <location>
        <begin position="1048"/>
        <end position="1093"/>
    </location>
</feature>
<dbReference type="PROSITE" id="PS51004">
    <property type="entry name" value="SEMA"/>
    <property type="match status" value="1"/>
</dbReference>
<dbReference type="InterPro" id="IPR015943">
    <property type="entry name" value="WD40/YVTN_repeat-like_dom_sf"/>
</dbReference>
<evidence type="ECO:0000256" key="9">
    <source>
        <dbReference type="ARBA" id="ARBA00023157"/>
    </source>
</evidence>
<dbReference type="SUPFAM" id="SSF103575">
    <property type="entry name" value="Plexin repeat"/>
    <property type="match status" value="1"/>
</dbReference>
<reference evidence="16" key="2">
    <citation type="submission" date="2022-06" db="UniProtKB">
        <authorList>
            <consortium name="EnsemblMetazoa"/>
        </authorList>
    </citation>
    <scope>IDENTIFICATION</scope>
    <source>
        <strain evidence="16">PS312</strain>
    </source>
</reference>
<dbReference type="SUPFAM" id="SSF101912">
    <property type="entry name" value="Sema domain"/>
    <property type="match status" value="1"/>
</dbReference>
<dbReference type="GO" id="GO:0045499">
    <property type="term" value="F:chemorepellent activity"/>
    <property type="evidence" value="ECO:0000318"/>
    <property type="project" value="GO_Central"/>
</dbReference>
<comment type="subcellular location">
    <subcellularLocation>
        <location evidence="1">Membrane</location>
    </subcellularLocation>
</comment>
<evidence type="ECO:0000256" key="5">
    <source>
        <dbReference type="ARBA" id="ARBA00022782"/>
    </source>
</evidence>
<keyword evidence="17" id="KW-1185">Reference proteome</keyword>
<dbReference type="InterPro" id="IPR016201">
    <property type="entry name" value="PSI"/>
</dbReference>
<comment type="caution">
    <text evidence="12">Lacks conserved residue(s) required for the propagation of feature annotation.</text>
</comment>
<feature type="compositionally biased region" description="Low complexity" evidence="13">
    <location>
        <begin position="1011"/>
        <end position="1029"/>
    </location>
</feature>
<dbReference type="GO" id="GO:0001755">
    <property type="term" value="P:neural crest cell migration"/>
    <property type="evidence" value="ECO:0000318"/>
    <property type="project" value="GO_Central"/>
</dbReference>
<evidence type="ECO:0000313" key="16">
    <source>
        <dbReference type="EnsemblMetazoa" id="PPA08591.1"/>
    </source>
</evidence>
<keyword evidence="4 14" id="KW-0812">Transmembrane</keyword>
<keyword evidence="10" id="KW-0325">Glycoprotein</keyword>
<evidence type="ECO:0000259" key="15">
    <source>
        <dbReference type="PROSITE" id="PS51004"/>
    </source>
</evidence>
<evidence type="ECO:0000256" key="4">
    <source>
        <dbReference type="ARBA" id="ARBA00022692"/>
    </source>
</evidence>
<evidence type="ECO:0000313" key="17">
    <source>
        <dbReference type="Proteomes" id="UP000005239"/>
    </source>
</evidence>
<keyword evidence="7 14" id="KW-1133">Transmembrane helix</keyword>
<evidence type="ECO:0000256" key="2">
    <source>
        <dbReference type="ARBA" id="ARBA00009492"/>
    </source>
</evidence>
<feature type="compositionally biased region" description="Polar residues" evidence="13">
    <location>
        <begin position="797"/>
        <end position="806"/>
    </location>
</feature>
<dbReference type="Proteomes" id="UP000005239">
    <property type="component" value="Unassembled WGS sequence"/>
</dbReference>
<evidence type="ECO:0000256" key="10">
    <source>
        <dbReference type="ARBA" id="ARBA00023180"/>
    </source>
</evidence>
<dbReference type="FunFam" id="2.130.10.10:FF:001082">
    <property type="entry name" value="Protein CBR-SMP-1"/>
    <property type="match status" value="1"/>
</dbReference>
<keyword evidence="9" id="KW-1015">Disulfide bond</keyword>
<dbReference type="GO" id="GO:0030335">
    <property type="term" value="P:positive regulation of cell migration"/>
    <property type="evidence" value="ECO:0000318"/>
    <property type="project" value="GO_Central"/>
</dbReference>
<feature type="transmembrane region" description="Helical" evidence="14">
    <location>
        <begin position="561"/>
        <end position="581"/>
    </location>
</feature>
<dbReference type="InterPro" id="IPR027231">
    <property type="entry name" value="Semaphorin"/>
</dbReference>
<dbReference type="SMART" id="SM00423">
    <property type="entry name" value="PSI"/>
    <property type="match status" value="1"/>
</dbReference>
<dbReference type="InterPro" id="IPR001627">
    <property type="entry name" value="Semap_dom"/>
</dbReference>
<dbReference type="EnsemblMetazoa" id="PPA08591.1">
    <property type="protein sequence ID" value="PPA08591.1"/>
    <property type="gene ID" value="WBGene00098145"/>
</dbReference>
<dbReference type="Gene3D" id="3.30.1680.10">
    <property type="entry name" value="ligand-binding face of the semaphorins, domain 2"/>
    <property type="match status" value="1"/>
</dbReference>
<evidence type="ECO:0000256" key="3">
    <source>
        <dbReference type="ARBA" id="ARBA00022473"/>
    </source>
</evidence>
<feature type="compositionally biased region" description="Low complexity" evidence="13">
    <location>
        <begin position="898"/>
        <end position="908"/>
    </location>
</feature>
<dbReference type="Gene3D" id="2.130.10.10">
    <property type="entry name" value="YVTN repeat-like/Quinoprotein amine dehydrogenase"/>
    <property type="match status" value="1"/>
</dbReference>
<dbReference type="InterPro" id="IPR002165">
    <property type="entry name" value="Plexin_repeat"/>
</dbReference>
<protein>
    <recommendedName>
        <fullName evidence="11">Semaphorin-1A</fullName>
    </recommendedName>
</protein>
<accession>A0A8R1YFK3</accession>
<dbReference type="GO" id="GO:0030215">
    <property type="term" value="F:semaphorin receptor binding"/>
    <property type="evidence" value="ECO:0000318"/>
    <property type="project" value="GO_Central"/>
</dbReference>
<feature type="compositionally biased region" description="Low complexity" evidence="13">
    <location>
        <begin position="981"/>
        <end position="990"/>
    </location>
</feature>
<dbReference type="FunFam" id="3.30.1680.10:FF:000016">
    <property type="entry name" value="Putative Semaphorin-6B"/>
    <property type="match status" value="1"/>
</dbReference>
<proteinExistence type="inferred from homology"/>
<dbReference type="Pfam" id="PF01403">
    <property type="entry name" value="Sema"/>
    <property type="match status" value="1"/>
</dbReference>
<feature type="region of interest" description="Disordered" evidence="13">
    <location>
        <begin position="981"/>
        <end position="1117"/>
    </location>
</feature>
<reference evidence="17" key="1">
    <citation type="journal article" date="2008" name="Nat. Genet.">
        <title>The Pristionchus pacificus genome provides a unique perspective on nematode lifestyle and parasitism.</title>
        <authorList>
            <person name="Dieterich C."/>
            <person name="Clifton S.W."/>
            <person name="Schuster L.N."/>
            <person name="Chinwalla A."/>
            <person name="Delehaunty K."/>
            <person name="Dinkelacker I."/>
            <person name="Fulton L."/>
            <person name="Fulton R."/>
            <person name="Godfrey J."/>
            <person name="Minx P."/>
            <person name="Mitreva M."/>
            <person name="Roeseler W."/>
            <person name="Tian H."/>
            <person name="Witte H."/>
            <person name="Yang S.P."/>
            <person name="Wilson R.K."/>
            <person name="Sommer R.J."/>
        </authorList>
    </citation>
    <scope>NUCLEOTIDE SEQUENCE [LARGE SCALE GENOMIC DNA]</scope>
    <source>
        <strain evidence="17">PS312</strain>
    </source>
</reference>
<feature type="compositionally biased region" description="Basic and acidic residues" evidence="13">
    <location>
        <begin position="770"/>
        <end position="780"/>
    </location>
</feature>
<sequence>MSALSGVLRFDGENRTEDEHNHFKLLEHDGDSLLVGARNAVYNLSIASMKAGHEMKWAPPYKVVETCTMKGKTTDECQNYVRVLAKQAEGQVLICGTYAYSPKCRIYRYDAATSEFKVYEQFDGEAISPYSPHDNSTAIYLRKTDEIISGTVSDFVGNDPLIYRRRLTKVKSGEEGIRTQRDDVRVIDNPNFVASFEYKEHIYFWLREKAAEAVDNNEERQVYARVARVCKDDKGGPRPSHDKWTSFLKARLNCSIGAATPFYFNELKAVSDPVPSPSSSSDHLVYAVFSTPDSSVRMSAVCAFSMQSIRDTFDKGTFKYQRTGSSQWTSLPRSEIPSPRPGSCSPDSSKLPESTVSFVMRNPLMHQAVSSLRGPLFVEGSSRAELTQIAVLPSVQSVDGGRHTVIYVGTSDGRVVKAIQIGNETIVIQSALVFPSGAPIVNLLTTESRIIVVSPDEVASIPPEGCSFAPSCAACVRLQDPHCAWDERLSRCVSRSDGSGWRMGDVIQNVVRGESPQCPLVNSMGDDADNGIVLGVGAVISPRLGSTELPTSSPTYTGQTIALACLVCVAVASFVGFFVGFRIASARRMVDAHHSASSTSGSDYDSFGRARLTRHDSLTAASVKMDPHTIYGGPPSKHSVDATSLVIPAGMSMSHHGGSSGTTTPGRDRNALMTSLNNTTLPRDYKVKKVYLFHPFLHCSSLTICLFSMRLFWVLSSLFIVSFSLPFYGGYNHGTSRDNGNGHKHGKDCQSTVRPTPGRGPIFPSGPGKDGIKCTKKEKNGSSSESSEESHPRRNTVPPSVRSSKNPYPGCNNRTSIIPGGPSSPFPVNSTAVVPTVSSFNLTTIIGRDDPRSSTTTVGSTTVSSGSFTVSTTSTVGSVAESTTTVGDLVTVSEGEETSTFGSSTTTEGGDGGETELPTVIFVDDETTTVGEEGESTTESTTEGELGSTTTTVFPVGNGTTTVVSIGSTTVVSGISTTTVRGGSGISTTGRPGIPSTTVRPGMSSTTVRPGVSTTTVRGSTGKVTTCKTKSTKKLKGGKSSESSESSSEEKKDKGSSSSEEKGKKKKDKEEKDKKDKSKKDSNSSESSEEKVKKGCKSTTPPPKKTTSPTPSPRRSG</sequence>
<feature type="region of interest" description="Disordered" evidence="13">
    <location>
        <begin position="738"/>
        <end position="824"/>
    </location>
</feature>
<dbReference type="AlphaFoldDB" id="A0A2A6BN57"/>
<evidence type="ECO:0000256" key="13">
    <source>
        <dbReference type="SAM" id="MobiDB-lite"/>
    </source>
</evidence>
<evidence type="ECO:0000256" key="6">
    <source>
        <dbReference type="ARBA" id="ARBA00022902"/>
    </source>
</evidence>
<keyword evidence="3" id="KW-0217">Developmental protein</keyword>
<feature type="region of interest" description="Disordered" evidence="13">
    <location>
        <begin position="651"/>
        <end position="670"/>
    </location>
</feature>
<feature type="compositionally biased region" description="Low complexity" evidence="13">
    <location>
        <begin position="651"/>
        <end position="664"/>
    </location>
</feature>
<organism evidence="16 17">
    <name type="scientific">Pristionchus pacificus</name>
    <name type="common">Parasitic nematode worm</name>
    <dbReference type="NCBI Taxonomy" id="54126"/>
    <lineage>
        <taxon>Eukaryota</taxon>
        <taxon>Metazoa</taxon>
        <taxon>Ecdysozoa</taxon>
        <taxon>Nematoda</taxon>
        <taxon>Chromadorea</taxon>
        <taxon>Rhabditida</taxon>
        <taxon>Rhabditina</taxon>
        <taxon>Diplogasteromorpha</taxon>
        <taxon>Diplogasteroidea</taxon>
        <taxon>Neodiplogasteridae</taxon>
        <taxon>Pristionchus</taxon>
    </lineage>
</organism>
<feature type="region of interest" description="Disordered" evidence="13">
    <location>
        <begin position="928"/>
        <end position="954"/>
    </location>
</feature>
<evidence type="ECO:0000256" key="12">
    <source>
        <dbReference type="PROSITE-ProRule" id="PRU00352"/>
    </source>
</evidence>
<evidence type="ECO:0000256" key="8">
    <source>
        <dbReference type="ARBA" id="ARBA00023136"/>
    </source>
</evidence>
<dbReference type="GO" id="GO:0050919">
    <property type="term" value="P:negative chemotaxis"/>
    <property type="evidence" value="ECO:0000318"/>
    <property type="project" value="GO_Central"/>
</dbReference>
<dbReference type="GO" id="GO:0005886">
    <property type="term" value="C:plasma membrane"/>
    <property type="evidence" value="ECO:0000318"/>
    <property type="project" value="GO_Central"/>
</dbReference>
<keyword evidence="8 14" id="KW-0472">Membrane</keyword>
<evidence type="ECO:0000256" key="14">
    <source>
        <dbReference type="SAM" id="Phobius"/>
    </source>
</evidence>
<dbReference type="PANTHER" id="PTHR11036">
    <property type="entry name" value="SEMAPHORIN"/>
    <property type="match status" value="1"/>
</dbReference>
<feature type="compositionally biased region" description="Polar residues" evidence="13">
    <location>
        <begin position="995"/>
        <end position="1008"/>
    </location>
</feature>
<evidence type="ECO:0000256" key="1">
    <source>
        <dbReference type="ARBA" id="ARBA00004370"/>
    </source>
</evidence>
<name>A0A2A6BN57_PRIPA</name>